<evidence type="ECO:0000256" key="3">
    <source>
        <dbReference type="ARBA" id="ARBA00005464"/>
    </source>
</evidence>
<accession>A0A937W3K2</accession>
<comment type="function">
    <text evidence="9">Involved in protein export. Acts as a chaperone by maintaining the newly synthesized protein in an open conformation.</text>
</comment>
<comment type="caution">
    <text evidence="11">The sequence shown here is derived from an EMBL/GenBank/DDBJ whole genome shotgun (WGS) entry which is preliminary data.</text>
</comment>
<sequence length="436" mass="48812">MKVEIEQLATCVRRLTIEVPADKVNSEFSTIYNDLQQRVRMPGFRQGKVPRRLLENYYRQSVEQEVLRKLVPEALTEVITKENVASVGEPQIDQITLVKGQPLRFVATTQVIPEFTLTDYHGWQCDRRIAEVTEAHIDQALENVRARHAMLQTVEGRPVQDGDVVLMDYTGLVDGQPMPGFAGTKVSIEVGSGQSFTEIEQGLLGMSQGDEKTIHVHFPDDFRTVALAGKTGQCQVTVAEIKEKHLPALDDDFARSVYDDIDSLEALRVKVRQELEKNALQRADAVVQQDILQRLVAAHPIEVPEVLLHDELRRAYLQHRRQSTDGQLTEADYQVAPESLQEAFGEQALEAVRGQLILRHIATEAEITVEPEEVDAEVVAMAARTAQNADALKRTMERNGTLRALELNLLEAKVFAKIMADLQMTDTIVHADAVVS</sequence>
<dbReference type="GO" id="GO:0015031">
    <property type="term" value="P:protein transport"/>
    <property type="evidence" value="ECO:0007669"/>
    <property type="project" value="InterPro"/>
</dbReference>
<dbReference type="Pfam" id="PF05698">
    <property type="entry name" value="Trigger_C"/>
    <property type="match status" value="1"/>
</dbReference>
<dbReference type="GO" id="GO:0043335">
    <property type="term" value="P:protein unfolding"/>
    <property type="evidence" value="ECO:0007669"/>
    <property type="project" value="TreeGrafter"/>
</dbReference>
<dbReference type="NCBIfam" id="TIGR00115">
    <property type="entry name" value="tig"/>
    <property type="match status" value="1"/>
</dbReference>
<dbReference type="InterPro" id="IPR036611">
    <property type="entry name" value="Trigger_fac_ribosome-bd_sf"/>
</dbReference>
<evidence type="ECO:0000313" key="11">
    <source>
        <dbReference type="EMBL" id="MBM3225563.1"/>
    </source>
</evidence>
<dbReference type="InterPro" id="IPR046357">
    <property type="entry name" value="PPIase_dom_sf"/>
</dbReference>
<evidence type="ECO:0000256" key="8">
    <source>
        <dbReference type="PROSITE-ProRule" id="PRU00277"/>
    </source>
</evidence>
<dbReference type="HAMAP" id="MF_00303">
    <property type="entry name" value="Trigger_factor_Tig"/>
    <property type="match status" value="1"/>
</dbReference>
<keyword evidence="6 9" id="KW-0143">Chaperone</keyword>
<gene>
    <name evidence="11" type="primary">tig</name>
    <name evidence="11" type="ORF">FJZ47_17440</name>
</gene>
<evidence type="ECO:0000259" key="10">
    <source>
        <dbReference type="PROSITE" id="PS50059"/>
    </source>
</evidence>
<feature type="non-terminal residue" evidence="11">
    <location>
        <position position="436"/>
    </location>
</feature>
<comment type="subcellular location">
    <subcellularLocation>
        <location evidence="2">Cytoplasm</location>
    </subcellularLocation>
</comment>
<dbReference type="PANTHER" id="PTHR30560:SF3">
    <property type="entry name" value="TRIGGER FACTOR-LIKE PROTEIN TIG, CHLOROPLASTIC"/>
    <property type="match status" value="1"/>
</dbReference>
<keyword evidence="9" id="KW-0131">Cell cycle</keyword>
<dbReference type="InterPro" id="IPR008880">
    <property type="entry name" value="Trigger_fac_C"/>
</dbReference>
<dbReference type="InterPro" id="IPR008881">
    <property type="entry name" value="Trigger_fac_ribosome-bd_bac"/>
</dbReference>
<dbReference type="GO" id="GO:0044183">
    <property type="term" value="F:protein folding chaperone"/>
    <property type="evidence" value="ECO:0007669"/>
    <property type="project" value="TreeGrafter"/>
</dbReference>
<dbReference type="SUPFAM" id="SSF109998">
    <property type="entry name" value="Triger factor/SurA peptide-binding domain-like"/>
    <property type="match status" value="1"/>
</dbReference>
<dbReference type="GO" id="GO:0003755">
    <property type="term" value="F:peptidyl-prolyl cis-trans isomerase activity"/>
    <property type="evidence" value="ECO:0007669"/>
    <property type="project" value="UniProtKB-KW"/>
</dbReference>
<dbReference type="Gene3D" id="3.10.50.40">
    <property type="match status" value="1"/>
</dbReference>
<evidence type="ECO:0000256" key="7">
    <source>
        <dbReference type="ARBA" id="ARBA00023235"/>
    </source>
</evidence>
<dbReference type="InterPro" id="IPR005215">
    <property type="entry name" value="Trig_fac"/>
</dbReference>
<dbReference type="PIRSF" id="PIRSF003095">
    <property type="entry name" value="Trigger_factor"/>
    <property type="match status" value="1"/>
</dbReference>
<dbReference type="InterPro" id="IPR001179">
    <property type="entry name" value="PPIase_FKBP_dom"/>
</dbReference>
<evidence type="ECO:0000313" key="12">
    <source>
        <dbReference type="Proteomes" id="UP000712673"/>
    </source>
</evidence>
<proteinExistence type="inferred from homology"/>
<evidence type="ECO:0000256" key="1">
    <source>
        <dbReference type="ARBA" id="ARBA00000971"/>
    </source>
</evidence>
<keyword evidence="5 8" id="KW-0697">Rotamase</keyword>
<dbReference type="GO" id="GO:0051083">
    <property type="term" value="P:'de novo' cotranslational protein folding"/>
    <property type="evidence" value="ECO:0007669"/>
    <property type="project" value="TreeGrafter"/>
</dbReference>
<reference evidence="11" key="1">
    <citation type="submission" date="2019-03" db="EMBL/GenBank/DDBJ databases">
        <title>Lake Tanganyika Metagenome-Assembled Genomes (MAGs).</title>
        <authorList>
            <person name="Tran P."/>
        </authorList>
    </citation>
    <scope>NUCLEOTIDE SEQUENCE</scope>
    <source>
        <strain evidence="11">K_DeepCast_65m_m2_066</strain>
    </source>
</reference>
<dbReference type="Gene3D" id="3.30.70.1050">
    <property type="entry name" value="Trigger factor ribosome-binding domain"/>
    <property type="match status" value="1"/>
</dbReference>
<dbReference type="Proteomes" id="UP000712673">
    <property type="component" value="Unassembled WGS sequence"/>
</dbReference>
<dbReference type="Pfam" id="PF00254">
    <property type="entry name" value="FKBP_C"/>
    <property type="match status" value="1"/>
</dbReference>
<dbReference type="AlphaFoldDB" id="A0A937W3K2"/>
<dbReference type="GO" id="GO:0043022">
    <property type="term" value="F:ribosome binding"/>
    <property type="evidence" value="ECO:0007669"/>
    <property type="project" value="TreeGrafter"/>
</dbReference>
<feature type="domain" description="PPIase FKBP-type" evidence="10">
    <location>
        <begin position="162"/>
        <end position="216"/>
    </location>
</feature>
<dbReference type="GO" id="GO:0051301">
    <property type="term" value="P:cell division"/>
    <property type="evidence" value="ECO:0007669"/>
    <property type="project" value="UniProtKB-KW"/>
</dbReference>
<dbReference type="SUPFAM" id="SSF54534">
    <property type="entry name" value="FKBP-like"/>
    <property type="match status" value="1"/>
</dbReference>
<evidence type="ECO:0000256" key="4">
    <source>
        <dbReference type="ARBA" id="ARBA00016902"/>
    </source>
</evidence>
<organism evidence="11 12">
    <name type="scientific">Tectimicrobiota bacterium</name>
    <dbReference type="NCBI Taxonomy" id="2528274"/>
    <lineage>
        <taxon>Bacteria</taxon>
        <taxon>Pseudomonadati</taxon>
        <taxon>Nitrospinota/Tectimicrobiota group</taxon>
        <taxon>Candidatus Tectimicrobiota</taxon>
    </lineage>
</organism>
<dbReference type="GO" id="GO:0005737">
    <property type="term" value="C:cytoplasm"/>
    <property type="evidence" value="ECO:0007669"/>
    <property type="project" value="UniProtKB-SubCell"/>
</dbReference>
<comment type="catalytic activity">
    <reaction evidence="1 8">
        <text>[protein]-peptidylproline (omega=180) = [protein]-peptidylproline (omega=0)</text>
        <dbReference type="Rhea" id="RHEA:16237"/>
        <dbReference type="Rhea" id="RHEA-COMP:10747"/>
        <dbReference type="Rhea" id="RHEA-COMP:10748"/>
        <dbReference type="ChEBI" id="CHEBI:83833"/>
        <dbReference type="ChEBI" id="CHEBI:83834"/>
        <dbReference type="EC" id="5.2.1.8"/>
    </reaction>
</comment>
<evidence type="ECO:0000256" key="2">
    <source>
        <dbReference type="ARBA" id="ARBA00004496"/>
    </source>
</evidence>
<protein>
    <recommendedName>
        <fullName evidence="4 9">Trigger factor</fullName>
    </recommendedName>
</protein>
<dbReference type="PANTHER" id="PTHR30560">
    <property type="entry name" value="TRIGGER FACTOR CHAPERONE AND PEPTIDYL-PROLYL CIS/TRANS ISOMERASE"/>
    <property type="match status" value="1"/>
</dbReference>
<dbReference type="Pfam" id="PF05697">
    <property type="entry name" value="Trigger_N"/>
    <property type="match status" value="1"/>
</dbReference>
<comment type="similarity">
    <text evidence="3 9">Belongs to the FKBP-type PPIase family. Tig subfamily.</text>
</comment>
<dbReference type="InterPro" id="IPR037041">
    <property type="entry name" value="Trigger_fac_C_sf"/>
</dbReference>
<keyword evidence="9" id="KW-0132">Cell division</keyword>
<dbReference type="EMBL" id="VGLS01000613">
    <property type="protein sequence ID" value="MBM3225563.1"/>
    <property type="molecule type" value="Genomic_DNA"/>
</dbReference>
<keyword evidence="7 8" id="KW-0413">Isomerase</keyword>
<name>A0A937W3K2_UNCTE</name>
<evidence type="ECO:0000256" key="5">
    <source>
        <dbReference type="ARBA" id="ARBA00023110"/>
    </source>
</evidence>
<dbReference type="SUPFAM" id="SSF102735">
    <property type="entry name" value="Trigger factor ribosome-binding domain"/>
    <property type="match status" value="1"/>
</dbReference>
<dbReference type="InterPro" id="IPR027304">
    <property type="entry name" value="Trigger_fact/SurA_dom_sf"/>
</dbReference>
<dbReference type="PROSITE" id="PS50059">
    <property type="entry name" value="FKBP_PPIASE"/>
    <property type="match status" value="1"/>
</dbReference>
<dbReference type="Gene3D" id="1.10.3120.10">
    <property type="entry name" value="Trigger factor, C-terminal domain"/>
    <property type="match status" value="1"/>
</dbReference>
<evidence type="ECO:0000256" key="6">
    <source>
        <dbReference type="ARBA" id="ARBA00023186"/>
    </source>
</evidence>
<evidence type="ECO:0000256" key="9">
    <source>
        <dbReference type="RuleBase" id="RU003914"/>
    </source>
</evidence>